<gene>
    <name evidence="7" type="ORF">HNR53_002901</name>
</gene>
<evidence type="ECO:0000256" key="2">
    <source>
        <dbReference type="ARBA" id="ARBA00005466"/>
    </source>
</evidence>
<evidence type="ECO:0000313" key="7">
    <source>
        <dbReference type="EMBL" id="MBB6446244.1"/>
    </source>
</evidence>
<dbReference type="PROSITE" id="PS51387">
    <property type="entry name" value="FAD_PCMH"/>
    <property type="match status" value="1"/>
</dbReference>
<evidence type="ECO:0000313" key="8">
    <source>
        <dbReference type="Proteomes" id="UP000531594"/>
    </source>
</evidence>
<dbReference type="Gene3D" id="3.30.465.10">
    <property type="match status" value="1"/>
</dbReference>
<evidence type="ECO:0000256" key="5">
    <source>
        <dbReference type="ARBA" id="ARBA00023002"/>
    </source>
</evidence>
<dbReference type="InterPro" id="IPR036318">
    <property type="entry name" value="FAD-bd_PCMH-like_sf"/>
</dbReference>
<sequence>MEMTKLTGRIVTPNDVEYRMARVNNNLSVPKFPKVIVFCQNANDVVNALKWARENRIPFRVRSGRHSYENFSLVDGGLIIDVSEMNKITVNCEKMTAKIEGGANLGHVYHSLWKYGTTIPGGTESSVGLAGLTLGGGIGMLSRWFGLTCDNLLEVEMVIADGHRGAKLIKANRNHNSDLFWACCGGGGGNFGIVTSFTFKVHSISKVSIFSITWGWEDFEEVFDVWQHWAPKTDERLTTEIELKSKEMNQIIAQGEFVGDSSMLKKLLRPLTDTGSPTNIFIKEVPYIDAVQFFDDPSGNVPSHHKRSGSFLEEPFSKKAILTMKHFLANAPNKNSNIWHQSLGGKAGEPDPKDTAFYYRDAIIAQEYNTIWNKPDEERENLRWVEELRDALSPYTTGDYVNWPDQFIRDWPRNYYGENFTQLREVKTSYDPFNVFKFPQSIPPFIRWF</sequence>
<dbReference type="InterPro" id="IPR016169">
    <property type="entry name" value="FAD-bd_PCMH_sub2"/>
</dbReference>
<comment type="caution">
    <text evidence="7">The sequence shown here is derived from an EMBL/GenBank/DDBJ whole genome shotgun (WGS) entry which is preliminary data.</text>
</comment>
<dbReference type="EMBL" id="JACHGK010000010">
    <property type="protein sequence ID" value="MBB6446244.1"/>
    <property type="molecule type" value="Genomic_DNA"/>
</dbReference>
<dbReference type="Proteomes" id="UP000531594">
    <property type="component" value="Unassembled WGS sequence"/>
</dbReference>
<evidence type="ECO:0000259" key="6">
    <source>
        <dbReference type="PROSITE" id="PS51387"/>
    </source>
</evidence>
<keyword evidence="3" id="KW-0285">Flavoprotein</keyword>
<dbReference type="GO" id="GO:0071949">
    <property type="term" value="F:FAD binding"/>
    <property type="evidence" value="ECO:0007669"/>
    <property type="project" value="InterPro"/>
</dbReference>
<dbReference type="Pfam" id="PF08031">
    <property type="entry name" value="BBE"/>
    <property type="match status" value="1"/>
</dbReference>
<evidence type="ECO:0000256" key="4">
    <source>
        <dbReference type="ARBA" id="ARBA00022827"/>
    </source>
</evidence>
<dbReference type="Pfam" id="PF01565">
    <property type="entry name" value="FAD_binding_4"/>
    <property type="match status" value="1"/>
</dbReference>
<dbReference type="InterPro" id="IPR012951">
    <property type="entry name" value="BBE"/>
</dbReference>
<protein>
    <submittedName>
        <fullName evidence="7">FAD/FMN-containing dehydrogenase</fullName>
    </submittedName>
</protein>
<keyword evidence="5" id="KW-0560">Oxidoreductase</keyword>
<accession>A0A7X0HSW0</accession>
<reference evidence="7 8" key="1">
    <citation type="submission" date="2020-08" db="EMBL/GenBank/DDBJ databases">
        <title>Genomic Encyclopedia of Type Strains, Phase IV (KMG-IV): sequencing the most valuable type-strain genomes for metagenomic binning, comparative biology and taxonomic classification.</title>
        <authorList>
            <person name="Goeker M."/>
        </authorList>
    </citation>
    <scope>NUCLEOTIDE SEQUENCE [LARGE SCALE GENOMIC DNA]</scope>
    <source>
        <strain evidence="7 8">DSM 5391</strain>
    </source>
</reference>
<evidence type="ECO:0000256" key="3">
    <source>
        <dbReference type="ARBA" id="ARBA00022630"/>
    </source>
</evidence>
<comment type="cofactor">
    <cofactor evidence="1">
        <name>FAD</name>
        <dbReference type="ChEBI" id="CHEBI:57692"/>
    </cofactor>
</comment>
<dbReference type="InterPro" id="IPR006094">
    <property type="entry name" value="Oxid_FAD_bind_N"/>
</dbReference>
<keyword evidence="8" id="KW-1185">Reference proteome</keyword>
<organism evidence="7 8">
    <name type="scientific">Bacillus benzoevorans</name>
    <dbReference type="NCBI Taxonomy" id="1456"/>
    <lineage>
        <taxon>Bacteria</taxon>
        <taxon>Bacillati</taxon>
        <taxon>Bacillota</taxon>
        <taxon>Bacilli</taxon>
        <taxon>Bacillales</taxon>
        <taxon>Bacillaceae</taxon>
        <taxon>Bacillus</taxon>
    </lineage>
</organism>
<dbReference type="SUPFAM" id="SSF56176">
    <property type="entry name" value="FAD-binding/transporter-associated domain-like"/>
    <property type="match status" value="1"/>
</dbReference>
<dbReference type="InterPro" id="IPR050416">
    <property type="entry name" value="FAD-linked_Oxidoreductase"/>
</dbReference>
<dbReference type="GO" id="GO:0016491">
    <property type="term" value="F:oxidoreductase activity"/>
    <property type="evidence" value="ECO:0007669"/>
    <property type="project" value="UniProtKB-KW"/>
</dbReference>
<dbReference type="RefSeq" id="WP_184527071.1">
    <property type="nucleotide sequence ID" value="NZ_JACHGK010000010.1"/>
</dbReference>
<dbReference type="Gene3D" id="3.40.462.20">
    <property type="match status" value="1"/>
</dbReference>
<proteinExistence type="inferred from homology"/>
<dbReference type="Gene3D" id="3.30.43.10">
    <property type="entry name" value="Uridine Diphospho-n-acetylenolpyruvylglucosamine Reductase, domain 2"/>
    <property type="match status" value="1"/>
</dbReference>
<dbReference type="AlphaFoldDB" id="A0A7X0HSW0"/>
<name>A0A7X0HSW0_9BACI</name>
<dbReference type="InterPro" id="IPR016167">
    <property type="entry name" value="FAD-bd_PCMH_sub1"/>
</dbReference>
<keyword evidence="4" id="KW-0274">FAD</keyword>
<dbReference type="InterPro" id="IPR016166">
    <property type="entry name" value="FAD-bd_PCMH"/>
</dbReference>
<comment type="similarity">
    <text evidence="2">Belongs to the oxygen-dependent FAD-linked oxidoreductase family.</text>
</comment>
<feature type="domain" description="FAD-binding PCMH-type" evidence="6">
    <location>
        <begin position="29"/>
        <end position="204"/>
    </location>
</feature>
<dbReference type="PANTHER" id="PTHR42973">
    <property type="entry name" value="BINDING OXIDOREDUCTASE, PUTATIVE (AFU_ORTHOLOGUE AFUA_1G17690)-RELATED"/>
    <property type="match status" value="1"/>
</dbReference>
<evidence type="ECO:0000256" key="1">
    <source>
        <dbReference type="ARBA" id="ARBA00001974"/>
    </source>
</evidence>
<dbReference type="PANTHER" id="PTHR42973:SF39">
    <property type="entry name" value="FAD-BINDING PCMH-TYPE DOMAIN-CONTAINING PROTEIN"/>
    <property type="match status" value="1"/>
</dbReference>